<dbReference type="Pfam" id="PF02016">
    <property type="entry name" value="Peptidase_S66"/>
    <property type="match status" value="1"/>
</dbReference>
<dbReference type="GO" id="GO:0004180">
    <property type="term" value="F:carboxypeptidase activity"/>
    <property type="evidence" value="ECO:0007669"/>
    <property type="project" value="UniProtKB-KW"/>
</dbReference>
<evidence type="ECO:0000256" key="1">
    <source>
        <dbReference type="ARBA" id="ARBA00010233"/>
    </source>
</evidence>
<dbReference type="InterPro" id="IPR027461">
    <property type="entry name" value="Carboxypeptidase_A_C_sf"/>
</dbReference>
<proteinExistence type="inferred from homology"/>
<dbReference type="PANTHER" id="PTHR30237">
    <property type="entry name" value="MURAMOYLTETRAPEPTIDE CARBOXYPEPTIDASE"/>
    <property type="match status" value="1"/>
</dbReference>
<evidence type="ECO:0000256" key="3">
    <source>
        <dbReference type="ARBA" id="ARBA00022670"/>
    </source>
</evidence>
<evidence type="ECO:0000256" key="2">
    <source>
        <dbReference type="ARBA" id="ARBA00022645"/>
    </source>
</evidence>
<dbReference type="CDD" id="cd07062">
    <property type="entry name" value="Peptidase_S66_mccF_like"/>
    <property type="match status" value="1"/>
</dbReference>
<protein>
    <submittedName>
        <fullName evidence="9">LD-carboxypeptidase</fullName>
    </submittedName>
</protein>
<accession>A0A7G9GSG6</accession>
<keyword evidence="2 9" id="KW-0121">Carboxypeptidase</keyword>
<dbReference type="InterPro" id="IPR027478">
    <property type="entry name" value="LdcA_N"/>
</dbReference>
<keyword evidence="3" id="KW-0645">Protease</keyword>
<keyword evidence="5" id="KW-0720">Serine protease</keyword>
<dbReference type="EMBL" id="CP060636">
    <property type="protein sequence ID" value="QNM13748.1"/>
    <property type="molecule type" value="Genomic_DNA"/>
</dbReference>
<dbReference type="SUPFAM" id="SSF141986">
    <property type="entry name" value="LD-carboxypeptidase A C-terminal domain-like"/>
    <property type="match status" value="1"/>
</dbReference>
<name>A0A7G9GSG6_9FIRM</name>
<feature type="domain" description="LD-carboxypeptidase C-terminal" evidence="8">
    <location>
        <begin position="172"/>
        <end position="284"/>
    </location>
</feature>
<dbReference type="KEGG" id="ehn:H9Q80_07350"/>
<dbReference type="GO" id="GO:0006508">
    <property type="term" value="P:proteolysis"/>
    <property type="evidence" value="ECO:0007669"/>
    <property type="project" value="UniProtKB-KW"/>
</dbReference>
<dbReference type="InterPro" id="IPR029062">
    <property type="entry name" value="Class_I_gatase-like"/>
</dbReference>
<dbReference type="Proteomes" id="UP000515856">
    <property type="component" value="Chromosome"/>
</dbReference>
<evidence type="ECO:0000313" key="10">
    <source>
        <dbReference type="Proteomes" id="UP000515856"/>
    </source>
</evidence>
<dbReference type="SUPFAM" id="SSF52317">
    <property type="entry name" value="Class I glutamine amidotransferase-like"/>
    <property type="match status" value="1"/>
</dbReference>
<feature type="active site" description="Nucleophile" evidence="6">
    <location>
        <position position="107"/>
    </location>
</feature>
<dbReference type="InterPro" id="IPR040921">
    <property type="entry name" value="Peptidase_S66C"/>
</dbReference>
<dbReference type="Gene3D" id="3.50.30.60">
    <property type="entry name" value="LD-carboxypeptidase A C-terminal domain-like"/>
    <property type="match status" value="1"/>
</dbReference>
<organism evidence="9 10">
    <name type="scientific">[Eubacterium] hominis</name>
    <dbReference type="NCBI Taxonomy" id="2764325"/>
    <lineage>
        <taxon>Bacteria</taxon>
        <taxon>Bacillati</taxon>
        <taxon>Bacillota</taxon>
        <taxon>Erysipelotrichia</taxon>
        <taxon>Erysipelotrichales</taxon>
        <taxon>Erysipelotrichaceae</taxon>
        <taxon>Amedibacillus</taxon>
    </lineage>
</organism>
<evidence type="ECO:0000259" key="8">
    <source>
        <dbReference type="Pfam" id="PF17676"/>
    </source>
</evidence>
<evidence type="ECO:0000256" key="6">
    <source>
        <dbReference type="PIRSR" id="PIRSR028757-1"/>
    </source>
</evidence>
<comment type="similarity">
    <text evidence="1">Belongs to the peptidase S66 family.</text>
</comment>
<dbReference type="PIRSF" id="PIRSF028757">
    <property type="entry name" value="LD-carboxypeptidase"/>
    <property type="match status" value="1"/>
</dbReference>
<feature type="active site" description="Charge relay system" evidence="6">
    <location>
        <position position="269"/>
    </location>
</feature>
<reference evidence="9 10" key="1">
    <citation type="submission" date="2020-08" db="EMBL/GenBank/DDBJ databases">
        <authorList>
            <person name="Liu C."/>
            <person name="Sun Q."/>
        </authorList>
    </citation>
    <scope>NUCLEOTIDE SEQUENCE [LARGE SCALE GENOMIC DNA]</scope>
    <source>
        <strain evidence="9 10">NSJ-61</strain>
    </source>
</reference>
<dbReference type="InterPro" id="IPR040449">
    <property type="entry name" value="Peptidase_S66_N"/>
</dbReference>
<keyword evidence="4" id="KW-0378">Hydrolase</keyword>
<dbReference type="AlphaFoldDB" id="A0A7G9GSG6"/>
<dbReference type="InterPro" id="IPR003507">
    <property type="entry name" value="S66_fam"/>
</dbReference>
<dbReference type="RefSeq" id="WP_117451230.1">
    <property type="nucleotide sequence ID" value="NZ_CP060636.1"/>
</dbReference>
<evidence type="ECO:0000313" key="9">
    <source>
        <dbReference type="EMBL" id="QNM13748.1"/>
    </source>
</evidence>
<evidence type="ECO:0000256" key="5">
    <source>
        <dbReference type="ARBA" id="ARBA00022825"/>
    </source>
</evidence>
<dbReference type="Pfam" id="PF17676">
    <property type="entry name" value="Peptidase_S66C"/>
    <property type="match status" value="1"/>
</dbReference>
<evidence type="ECO:0000256" key="4">
    <source>
        <dbReference type="ARBA" id="ARBA00022801"/>
    </source>
</evidence>
<feature type="domain" description="LD-carboxypeptidase N-terminal" evidence="7">
    <location>
        <begin position="8"/>
        <end position="123"/>
    </location>
</feature>
<evidence type="ECO:0000259" key="7">
    <source>
        <dbReference type="Pfam" id="PF02016"/>
    </source>
</evidence>
<dbReference type="PANTHER" id="PTHR30237:SF2">
    <property type="entry name" value="MUREIN TETRAPEPTIDE CARBOXYPEPTIDASE"/>
    <property type="match status" value="1"/>
</dbReference>
<keyword evidence="10" id="KW-1185">Reference proteome</keyword>
<feature type="active site" description="Charge relay system" evidence="6">
    <location>
        <position position="202"/>
    </location>
</feature>
<sequence>MLKENDKIGIVACSNALPIQAKSSIHELEKILKRHQLEPVFSQYIYQTKDLYSGTGQQKAMALMDFYMDQDIKAIFDISGGDMANEVLSYLDFDIIKENPKPFFGYSDLTTIINAIYTKTNQSAYLYQLKNLIKENKVNQQKDFFSSMLEGTNNLMDIPWTFTFHQGSEINGIVVGGNIRCFLKLAGTPYFPNLQDKVLFLESFGGEAPQMITYFHQLKQMGAFDKISGLLLGTFTKFEENNHSDIVKLIQPIIHNPNLPIAKTNLVGHHSDSKCLIIGENIQIKCKIS</sequence>
<dbReference type="Gene3D" id="3.40.50.10740">
    <property type="entry name" value="Class I glutamine amidotransferase-like"/>
    <property type="match status" value="1"/>
</dbReference>
<gene>
    <name evidence="9" type="ORF">H9Q80_07350</name>
</gene>
<dbReference type="GO" id="GO:0008236">
    <property type="term" value="F:serine-type peptidase activity"/>
    <property type="evidence" value="ECO:0007669"/>
    <property type="project" value="UniProtKB-KW"/>
</dbReference>